<evidence type="ECO:0000256" key="2">
    <source>
        <dbReference type="ARBA" id="ARBA00022490"/>
    </source>
</evidence>
<reference evidence="5 6" key="1">
    <citation type="journal article" date="2014" name="Nat. Genet.">
        <title>Genome and transcriptome of the porcine whipworm Trichuris suis.</title>
        <authorList>
            <person name="Jex A.R."/>
            <person name="Nejsum P."/>
            <person name="Schwarz E.M."/>
            <person name="Hu L."/>
            <person name="Young N.D."/>
            <person name="Hall R.S."/>
            <person name="Korhonen P.K."/>
            <person name="Liao S."/>
            <person name="Thamsborg S."/>
            <person name="Xia J."/>
            <person name="Xu P."/>
            <person name="Wang S."/>
            <person name="Scheerlinck J.P."/>
            <person name="Hofmann A."/>
            <person name="Sternberg P.W."/>
            <person name="Wang J."/>
            <person name="Gasser R.B."/>
        </authorList>
    </citation>
    <scope>NUCLEOTIDE SEQUENCE [LARGE SCALE GENOMIC DNA]</scope>
    <source>
        <strain evidence="5">DCEP-RM93M</strain>
    </source>
</reference>
<evidence type="ECO:0008006" key="7">
    <source>
        <dbReference type="Google" id="ProtNLM"/>
    </source>
</evidence>
<dbReference type="GO" id="GO:0005737">
    <property type="term" value="C:cytoplasm"/>
    <property type="evidence" value="ECO:0007669"/>
    <property type="project" value="UniProtKB-SubCell"/>
</dbReference>
<keyword evidence="4" id="KW-0175">Coiled coil</keyword>
<sequence length="140" mass="15783">MDLAGNELLELVHRAEVVGQNIVRDREKLLELGKKENDGRQALSALRNYAQSSKQASFPDRGRVWLKTGKLMLQVAPTTAEDIIRKRLEIAANEKAELNKRIKGEVSELYELQGESSRVECFGLNPLDINEANALHNLFK</sequence>
<dbReference type="InterPro" id="IPR030482">
    <property type="entry name" value="PDRG1"/>
</dbReference>
<evidence type="ECO:0000256" key="4">
    <source>
        <dbReference type="SAM" id="Coils"/>
    </source>
</evidence>
<name>A0A085LVS0_9BILA</name>
<dbReference type="EMBL" id="KL363278">
    <property type="protein sequence ID" value="KFD49066.1"/>
    <property type="molecule type" value="Genomic_DNA"/>
</dbReference>
<keyword evidence="3" id="KW-0143">Chaperone</keyword>
<comment type="subcellular location">
    <subcellularLocation>
        <location evidence="1">Cytoplasm</location>
    </subcellularLocation>
</comment>
<dbReference type="PANTHER" id="PTHR21162">
    <property type="entry name" value="P53 AND DNA DAMAGE-REGULATED PROTEIN"/>
    <property type="match status" value="1"/>
</dbReference>
<evidence type="ECO:0000256" key="1">
    <source>
        <dbReference type="ARBA" id="ARBA00004496"/>
    </source>
</evidence>
<gene>
    <name evidence="5" type="ORF">M513_10008</name>
</gene>
<evidence type="ECO:0000313" key="6">
    <source>
        <dbReference type="Proteomes" id="UP000030764"/>
    </source>
</evidence>
<dbReference type="PANTHER" id="PTHR21162:SF0">
    <property type="entry name" value="P53 AND DNA DAMAGE-REGULATED PROTEIN 1"/>
    <property type="match status" value="1"/>
</dbReference>
<dbReference type="AlphaFoldDB" id="A0A085LVS0"/>
<accession>A0A085LVS0</accession>
<feature type="coiled-coil region" evidence="4">
    <location>
        <begin position="81"/>
        <end position="108"/>
    </location>
</feature>
<proteinExistence type="predicted"/>
<evidence type="ECO:0000313" key="5">
    <source>
        <dbReference type="EMBL" id="KFD49066.1"/>
    </source>
</evidence>
<organism evidence="5 6">
    <name type="scientific">Trichuris suis</name>
    <name type="common">pig whipworm</name>
    <dbReference type="NCBI Taxonomy" id="68888"/>
    <lineage>
        <taxon>Eukaryota</taxon>
        <taxon>Metazoa</taxon>
        <taxon>Ecdysozoa</taxon>
        <taxon>Nematoda</taxon>
        <taxon>Enoplea</taxon>
        <taxon>Dorylaimia</taxon>
        <taxon>Trichinellida</taxon>
        <taxon>Trichuridae</taxon>
        <taxon>Trichuris</taxon>
    </lineage>
</organism>
<evidence type="ECO:0000256" key="3">
    <source>
        <dbReference type="ARBA" id="ARBA00023186"/>
    </source>
</evidence>
<keyword evidence="6" id="KW-1185">Reference proteome</keyword>
<dbReference type="Proteomes" id="UP000030764">
    <property type="component" value="Unassembled WGS sequence"/>
</dbReference>
<protein>
    <recommendedName>
        <fullName evidence="7">P53 and DNA damage-regulated protein 1</fullName>
    </recommendedName>
</protein>
<keyword evidence="2" id="KW-0963">Cytoplasm</keyword>